<reference evidence="1" key="1">
    <citation type="submission" date="2021-06" db="EMBL/GenBank/DDBJ databases">
        <authorList>
            <person name="Kallberg Y."/>
            <person name="Tangrot J."/>
            <person name="Rosling A."/>
        </authorList>
    </citation>
    <scope>NUCLEOTIDE SEQUENCE</scope>
    <source>
        <strain evidence="1">IL203A</strain>
    </source>
</reference>
<name>A0ACA9K5N7_9GLOM</name>
<evidence type="ECO:0000313" key="1">
    <source>
        <dbReference type="EMBL" id="CAG8453587.1"/>
    </source>
</evidence>
<organism evidence="1 2">
    <name type="scientific">Dentiscutata heterogama</name>
    <dbReference type="NCBI Taxonomy" id="1316150"/>
    <lineage>
        <taxon>Eukaryota</taxon>
        <taxon>Fungi</taxon>
        <taxon>Fungi incertae sedis</taxon>
        <taxon>Mucoromycota</taxon>
        <taxon>Glomeromycotina</taxon>
        <taxon>Glomeromycetes</taxon>
        <taxon>Diversisporales</taxon>
        <taxon>Gigasporaceae</taxon>
        <taxon>Dentiscutata</taxon>
    </lineage>
</organism>
<keyword evidence="2" id="KW-1185">Reference proteome</keyword>
<evidence type="ECO:0000313" key="2">
    <source>
        <dbReference type="Proteomes" id="UP000789702"/>
    </source>
</evidence>
<sequence length="362" mass="40657">MVAVVALNNANITAAMINAPDSTLPPALPGGATSATVIPAHNQQQIIFSTLTQGSDSVRDYYRKIDKYASWAQISDREKRIQFIRSLSPENKLELKRLGLNRSLNDDLIKTLKQIEIEKNDMLLGKDIYNQPATKTKPKAPSYQGITTEDVDRIENITKADLQAIAKSLQETINLLRKKPYIHPADENNHDSVDDISDSLAGLTLNSETIRKILQNELKLIFPDHFFQNSIKANIPNQASLFQEKIKSQSNTSPIAEIENSHLRGLVLKKDNEAVPERSAEHVPSLMSNTKEKKTTTPTIAGSLMMPMIIYSILLIAIIWIVVGKKIWKKNNQYIQTSDLHLRTYPWPDYVIGGLRPKEVTL</sequence>
<comment type="caution">
    <text evidence="1">The sequence shown here is derived from an EMBL/GenBank/DDBJ whole genome shotgun (WGS) entry which is preliminary data.</text>
</comment>
<accession>A0ACA9K5N7</accession>
<gene>
    <name evidence="1" type="ORF">DHETER_LOCUS958</name>
</gene>
<protein>
    <submittedName>
        <fullName evidence="1">1429_t:CDS:1</fullName>
    </submittedName>
</protein>
<proteinExistence type="predicted"/>
<dbReference type="Proteomes" id="UP000789702">
    <property type="component" value="Unassembled WGS sequence"/>
</dbReference>
<dbReference type="EMBL" id="CAJVPU010000530">
    <property type="protein sequence ID" value="CAG8453587.1"/>
    <property type="molecule type" value="Genomic_DNA"/>
</dbReference>